<keyword evidence="6 16" id="KW-0812">Transmembrane</keyword>
<comment type="subcellular location">
    <subcellularLocation>
        <location evidence="2">Membrane</location>
        <topology evidence="2">Single-pass membrane protein</topology>
    </subcellularLocation>
</comment>
<evidence type="ECO:0000256" key="12">
    <source>
        <dbReference type="ARBA" id="ARBA00023136"/>
    </source>
</evidence>
<evidence type="ECO:0000256" key="7">
    <source>
        <dbReference type="ARBA" id="ARBA00022723"/>
    </source>
</evidence>
<comment type="pathway">
    <text evidence="3">Protein modification; protein ubiquitination.</text>
</comment>
<evidence type="ECO:0000256" key="5">
    <source>
        <dbReference type="ARBA" id="ARBA00022679"/>
    </source>
</evidence>
<evidence type="ECO:0000259" key="17">
    <source>
        <dbReference type="PROSITE" id="PS50089"/>
    </source>
</evidence>
<proteinExistence type="inferred from homology"/>
<feature type="region of interest" description="Disordered" evidence="15">
    <location>
        <begin position="256"/>
        <end position="291"/>
    </location>
</feature>
<dbReference type="CDD" id="cd16461">
    <property type="entry name" value="RING-H2_EL5-like"/>
    <property type="match status" value="1"/>
</dbReference>
<reference evidence="18" key="1">
    <citation type="submission" date="2018-02" db="EMBL/GenBank/DDBJ databases">
        <title>Rhizophora mucronata_Transcriptome.</title>
        <authorList>
            <person name="Meera S.P."/>
            <person name="Sreeshan A."/>
            <person name="Augustine A."/>
        </authorList>
    </citation>
    <scope>NUCLEOTIDE SEQUENCE</scope>
    <source>
        <tissue evidence="18">Leaf</tissue>
    </source>
</reference>
<dbReference type="GO" id="GO:0016567">
    <property type="term" value="P:protein ubiquitination"/>
    <property type="evidence" value="ECO:0007669"/>
    <property type="project" value="InterPro"/>
</dbReference>
<dbReference type="InterPro" id="IPR044600">
    <property type="entry name" value="ATL1/ATL16-like"/>
</dbReference>
<comment type="similarity">
    <text evidence="13">Belongs to the RING-type zinc finger family. ATL subfamily.</text>
</comment>
<keyword evidence="11 16" id="KW-1133">Transmembrane helix</keyword>
<dbReference type="Pfam" id="PF13639">
    <property type="entry name" value="zf-RING_2"/>
    <property type="match status" value="1"/>
</dbReference>
<sequence length="291" mass="32681">MDSHTDPRDPNNGYLEKRYALSGQIMLSAIVILFFVVILMVGIHLYVRWCLLRTRRLRRAGRVRTRRTQLVFYVDPSNPNADAHVTLPSRGLDADILGSLPVFTYSSDTHRDPIECAVCLSEFEEKEMGRTLPKCNHSFHIECIDMWFHSHHTCPLCRAPVELVPENPPQVICSSDVAETNTGSDLLAACRHEAEETSPSTSSVWDRRKPAELVDVTIHVPGTNFESESRIESPSTQALRSPIYRVLSFTRILSRDRRGSMSPSASAATCGGSAEAEVDIERGKEETRETR</sequence>
<keyword evidence="7" id="KW-0479">Metal-binding</keyword>
<dbReference type="EMBL" id="GGEC01061316">
    <property type="protein sequence ID" value="MBX41800.1"/>
    <property type="molecule type" value="Transcribed_RNA"/>
</dbReference>
<feature type="transmembrane region" description="Helical" evidence="16">
    <location>
        <begin position="25"/>
        <end position="47"/>
    </location>
</feature>
<organism evidence="18">
    <name type="scientific">Rhizophora mucronata</name>
    <name type="common">Asiatic mangrove</name>
    <dbReference type="NCBI Taxonomy" id="61149"/>
    <lineage>
        <taxon>Eukaryota</taxon>
        <taxon>Viridiplantae</taxon>
        <taxon>Streptophyta</taxon>
        <taxon>Embryophyta</taxon>
        <taxon>Tracheophyta</taxon>
        <taxon>Spermatophyta</taxon>
        <taxon>Magnoliopsida</taxon>
        <taxon>eudicotyledons</taxon>
        <taxon>Gunneridae</taxon>
        <taxon>Pentapetalae</taxon>
        <taxon>rosids</taxon>
        <taxon>fabids</taxon>
        <taxon>Malpighiales</taxon>
        <taxon>Rhizophoraceae</taxon>
        <taxon>Rhizophora</taxon>
    </lineage>
</organism>
<evidence type="ECO:0000256" key="10">
    <source>
        <dbReference type="ARBA" id="ARBA00022833"/>
    </source>
</evidence>
<dbReference type="FunFam" id="3.30.40.10:FF:000475">
    <property type="entry name" value="RING-H2 finger protein ATL3"/>
    <property type="match status" value="1"/>
</dbReference>
<evidence type="ECO:0000313" key="18">
    <source>
        <dbReference type="EMBL" id="MBX41800.1"/>
    </source>
</evidence>
<evidence type="ECO:0000256" key="1">
    <source>
        <dbReference type="ARBA" id="ARBA00000900"/>
    </source>
</evidence>
<dbReference type="AlphaFoldDB" id="A0A2P2NHE9"/>
<evidence type="ECO:0000256" key="9">
    <source>
        <dbReference type="ARBA" id="ARBA00022786"/>
    </source>
</evidence>
<evidence type="ECO:0000256" key="8">
    <source>
        <dbReference type="ARBA" id="ARBA00022771"/>
    </source>
</evidence>
<dbReference type="Gene3D" id="3.30.40.10">
    <property type="entry name" value="Zinc/RING finger domain, C3HC4 (zinc finger)"/>
    <property type="match status" value="1"/>
</dbReference>
<name>A0A2P2NHE9_RHIMU</name>
<dbReference type="GO" id="GO:0016020">
    <property type="term" value="C:membrane"/>
    <property type="evidence" value="ECO:0007669"/>
    <property type="project" value="UniProtKB-SubCell"/>
</dbReference>
<protein>
    <recommendedName>
        <fullName evidence="4">RING-type E3 ubiquitin transferase</fullName>
        <ecNumber evidence="4">2.3.2.27</ecNumber>
    </recommendedName>
</protein>
<evidence type="ECO:0000256" key="16">
    <source>
        <dbReference type="SAM" id="Phobius"/>
    </source>
</evidence>
<dbReference type="InterPro" id="IPR001841">
    <property type="entry name" value="Znf_RING"/>
</dbReference>
<evidence type="ECO:0000256" key="3">
    <source>
        <dbReference type="ARBA" id="ARBA00004906"/>
    </source>
</evidence>
<dbReference type="PANTHER" id="PTHR46913:SF1">
    <property type="entry name" value="RING-H2 FINGER PROTEIN ATL16"/>
    <property type="match status" value="1"/>
</dbReference>
<dbReference type="PROSITE" id="PS50089">
    <property type="entry name" value="ZF_RING_2"/>
    <property type="match status" value="1"/>
</dbReference>
<comment type="catalytic activity">
    <reaction evidence="1">
        <text>S-ubiquitinyl-[E2 ubiquitin-conjugating enzyme]-L-cysteine + [acceptor protein]-L-lysine = [E2 ubiquitin-conjugating enzyme]-L-cysteine + N(6)-ubiquitinyl-[acceptor protein]-L-lysine.</text>
        <dbReference type="EC" id="2.3.2.27"/>
    </reaction>
</comment>
<evidence type="ECO:0000256" key="14">
    <source>
        <dbReference type="PROSITE-ProRule" id="PRU00175"/>
    </source>
</evidence>
<feature type="domain" description="RING-type" evidence="17">
    <location>
        <begin position="116"/>
        <end position="158"/>
    </location>
</feature>
<evidence type="ECO:0000256" key="11">
    <source>
        <dbReference type="ARBA" id="ARBA00022989"/>
    </source>
</evidence>
<dbReference type="GO" id="GO:0061630">
    <property type="term" value="F:ubiquitin protein ligase activity"/>
    <property type="evidence" value="ECO:0007669"/>
    <property type="project" value="UniProtKB-EC"/>
</dbReference>
<dbReference type="EC" id="2.3.2.27" evidence="4"/>
<dbReference type="GO" id="GO:0008270">
    <property type="term" value="F:zinc ion binding"/>
    <property type="evidence" value="ECO:0007669"/>
    <property type="project" value="UniProtKB-KW"/>
</dbReference>
<evidence type="ECO:0000256" key="13">
    <source>
        <dbReference type="ARBA" id="ARBA00024209"/>
    </source>
</evidence>
<keyword evidence="10" id="KW-0862">Zinc</keyword>
<dbReference type="SMART" id="SM00184">
    <property type="entry name" value="RING"/>
    <property type="match status" value="1"/>
</dbReference>
<evidence type="ECO:0000256" key="4">
    <source>
        <dbReference type="ARBA" id="ARBA00012483"/>
    </source>
</evidence>
<keyword evidence="8 14" id="KW-0863">Zinc-finger</keyword>
<accession>A0A2P2NHE9</accession>
<evidence type="ECO:0000256" key="15">
    <source>
        <dbReference type="SAM" id="MobiDB-lite"/>
    </source>
</evidence>
<feature type="compositionally biased region" description="Basic and acidic residues" evidence="15">
    <location>
        <begin position="279"/>
        <end position="291"/>
    </location>
</feature>
<evidence type="ECO:0000256" key="6">
    <source>
        <dbReference type="ARBA" id="ARBA00022692"/>
    </source>
</evidence>
<keyword evidence="5" id="KW-0808">Transferase</keyword>
<dbReference type="SUPFAM" id="SSF57850">
    <property type="entry name" value="RING/U-box"/>
    <property type="match status" value="1"/>
</dbReference>
<evidence type="ECO:0000256" key="2">
    <source>
        <dbReference type="ARBA" id="ARBA00004167"/>
    </source>
</evidence>
<keyword evidence="12 16" id="KW-0472">Membrane</keyword>
<keyword evidence="9" id="KW-0833">Ubl conjugation pathway</keyword>
<dbReference type="PANTHER" id="PTHR46913">
    <property type="entry name" value="RING-H2 FINGER PROTEIN ATL16"/>
    <property type="match status" value="1"/>
</dbReference>
<dbReference type="InterPro" id="IPR013083">
    <property type="entry name" value="Znf_RING/FYVE/PHD"/>
</dbReference>